<gene>
    <name evidence="6" type="primary">rplP</name>
    <name evidence="9" type="ORF">A2982_01635</name>
</gene>
<organism evidence="9 10">
    <name type="scientific">candidate division WWE3 bacterium RIFCSPLOWO2_01_FULL_39_13</name>
    <dbReference type="NCBI Taxonomy" id="1802624"/>
    <lineage>
        <taxon>Bacteria</taxon>
        <taxon>Katanobacteria</taxon>
    </lineage>
</organism>
<dbReference type="HAMAP" id="MF_01342">
    <property type="entry name" value="Ribosomal_uL16"/>
    <property type="match status" value="1"/>
</dbReference>
<evidence type="ECO:0000256" key="7">
    <source>
        <dbReference type="RuleBase" id="RU004413"/>
    </source>
</evidence>
<keyword evidence="3 6" id="KW-0689">Ribosomal protein</keyword>
<keyword evidence="4 6" id="KW-0687">Ribonucleoprotein</keyword>
<keyword evidence="6 8" id="KW-0699">rRNA-binding</keyword>
<dbReference type="GO" id="GO:0003735">
    <property type="term" value="F:structural constituent of ribosome"/>
    <property type="evidence" value="ECO:0007669"/>
    <property type="project" value="InterPro"/>
</dbReference>
<sequence>MLMPKRTKYRKAMRGKNRGLSQRGFDLSNGEYGLKSLENGILTARQIESARKAISGGTKRGGKMWIRVFPSKPITKKPLEVRMGKGKGAVDHYSALIKSGKILFELSGVTFDVAKDSFTKAATKLPLKTKFIYNEE</sequence>
<evidence type="ECO:0000256" key="5">
    <source>
        <dbReference type="ARBA" id="ARBA00035198"/>
    </source>
</evidence>
<dbReference type="InterPro" id="IPR047873">
    <property type="entry name" value="Ribosomal_uL16"/>
</dbReference>
<accession>A0A1F4V540</accession>
<dbReference type="Proteomes" id="UP000178771">
    <property type="component" value="Unassembled WGS sequence"/>
</dbReference>
<evidence type="ECO:0000256" key="3">
    <source>
        <dbReference type="ARBA" id="ARBA00022980"/>
    </source>
</evidence>
<dbReference type="PANTHER" id="PTHR12220">
    <property type="entry name" value="50S/60S RIBOSOMAL PROTEIN L16"/>
    <property type="match status" value="1"/>
</dbReference>
<evidence type="ECO:0000256" key="4">
    <source>
        <dbReference type="ARBA" id="ARBA00023274"/>
    </source>
</evidence>
<dbReference type="Gene3D" id="3.90.1170.10">
    <property type="entry name" value="Ribosomal protein L10e/L16"/>
    <property type="match status" value="1"/>
</dbReference>
<dbReference type="GO" id="GO:0019843">
    <property type="term" value="F:rRNA binding"/>
    <property type="evidence" value="ECO:0007669"/>
    <property type="project" value="UniProtKB-UniRule"/>
</dbReference>
<evidence type="ECO:0000256" key="8">
    <source>
        <dbReference type="RuleBase" id="RU004414"/>
    </source>
</evidence>
<reference evidence="9 10" key="1">
    <citation type="journal article" date="2016" name="Nat. Commun.">
        <title>Thousands of microbial genomes shed light on interconnected biogeochemical processes in an aquifer system.</title>
        <authorList>
            <person name="Anantharaman K."/>
            <person name="Brown C.T."/>
            <person name="Hug L.A."/>
            <person name="Sharon I."/>
            <person name="Castelle C.J."/>
            <person name="Probst A.J."/>
            <person name="Thomas B.C."/>
            <person name="Singh A."/>
            <person name="Wilkins M.J."/>
            <person name="Karaoz U."/>
            <person name="Brodie E.L."/>
            <person name="Williams K.H."/>
            <person name="Hubbard S.S."/>
            <person name="Banfield J.F."/>
        </authorList>
    </citation>
    <scope>NUCLEOTIDE SEQUENCE [LARGE SCALE GENOMIC DNA]</scope>
</reference>
<comment type="similarity">
    <text evidence="1 6 7">Belongs to the universal ribosomal protein uL16 family.</text>
</comment>
<evidence type="ECO:0000313" key="9">
    <source>
        <dbReference type="EMBL" id="OGC52170.1"/>
    </source>
</evidence>
<dbReference type="InterPro" id="IPR016180">
    <property type="entry name" value="Ribosomal_uL16_dom"/>
</dbReference>
<dbReference type="CDD" id="cd01433">
    <property type="entry name" value="Ribosomal_L16_L10e"/>
    <property type="match status" value="1"/>
</dbReference>
<evidence type="ECO:0000256" key="2">
    <source>
        <dbReference type="ARBA" id="ARBA00022555"/>
    </source>
</evidence>
<proteinExistence type="inferred from homology"/>
<comment type="function">
    <text evidence="6 8">Binds 23S rRNA and is also seen to make contacts with the A and possibly P site tRNAs.</text>
</comment>
<dbReference type="PRINTS" id="PR00060">
    <property type="entry name" value="RIBOSOMALL16"/>
</dbReference>
<dbReference type="GO" id="GO:0000049">
    <property type="term" value="F:tRNA binding"/>
    <property type="evidence" value="ECO:0007669"/>
    <property type="project" value="UniProtKB-KW"/>
</dbReference>
<dbReference type="GO" id="GO:0022625">
    <property type="term" value="C:cytosolic large ribosomal subunit"/>
    <property type="evidence" value="ECO:0007669"/>
    <property type="project" value="TreeGrafter"/>
</dbReference>
<dbReference type="AlphaFoldDB" id="A0A1F4V540"/>
<dbReference type="NCBIfam" id="TIGR01164">
    <property type="entry name" value="rplP_bact"/>
    <property type="match status" value="1"/>
</dbReference>
<dbReference type="EMBL" id="MEVH01000005">
    <property type="protein sequence ID" value="OGC52170.1"/>
    <property type="molecule type" value="Genomic_DNA"/>
</dbReference>
<evidence type="ECO:0000313" key="10">
    <source>
        <dbReference type="Proteomes" id="UP000178771"/>
    </source>
</evidence>
<comment type="subunit">
    <text evidence="6 8">Part of the 50S ribosomal subunit.</text>
</comment>
<name>A0A1F4V540_UNCKA</name>
<dbReference type="Pfam" id="PF00252">
    <property type="entry name" value="Ribosomal_L16"/>
    <property type="match status" value="1"/>
</dbReference>
<comment type="caution">
    <text evidence="9">The sequence shown here is derived from an EMBL/GenBank/DDBJ whole genome shotgun (WGS) entry which is preliminary data.</text>
</comment>
<dbReference type="GO" id="GO:0006412">
    <property type="term" value="P:translation"/>
    <property type="evidence" value="ECO:0007669"/>
    <property type="project" value="UniProtKB-UniRule"/>
</dbReference>
<evidence type="ECO:0000256" key="1">
    <source>
        <dbReference type="ARBA" id="ARBA00008931"/>
    </source>
</evidence>
<protein>
    <recommendedName>
        <fullName evidence="5 6">Large ribosomal subunit protein uL16</fullName>
    </recommendedName>
</protein>
<dbReference type="STRING" id="1802624.A2982_01635"/>
<evidence type="ECO:0000256" key="6">
    <source>
        <dbReference type="HAMAP-Rule" id="MF_01342"/>
    </source>
</evidence>
<dbReference type="PROSITE" id="PS00586">
    <property type="entry name" value="RIBOSOMAL_L16_1"/>
    <property type="match status" value="1"/>
</dbReference>
<dbReference type="InterPro" id="IPR036920">
    <property type="entry name" value="Ribosomal_uL16_sf"/>
</dbReference>
<keyword evidence="6 8" id="KW-0694">RNA-binding</keyword>
<dbReference type="SUPFAM" id="SSF54686">
    <property type="entry name" value="Ribosomal protein L16p/L10e"/>
    <property type="match status" value="1"/>
</dbReference>
<dbReference type="PANTHER" id="PTHR12220:SF13">
    <property type="entry name" value="LARGE RIBOSOMAL SUBUNIT PROTEIN UL16M"/>
    <property type="match status" value="1"/>
</dbReference>
<dbReference type="FunFam" id="3.90.1170.10:FF:000001">
    <property type="entry name" value="50S ribosomal protein L16"/>
    <property type="match status" value="1"/>
</dbReference>
<dbReference type="InterPro" id="IPR000114">
    <property type="entry name" value="Ribosomal_uL16_bact-type"/>
</dbReference>
<dbReference type="InterPro" id="IPR020798">
    <property type="entry name" value="Ribosomal_uL16_CS"/>
</dbReference>
<keyword evidence="2 6" id="KW-0820">tRNA-binding</keyword>